<feature type="domain" description="KilA-N DNA-binding" evidence="2">
    <location>
        <begin position="12"/>
        <end position="95"/>
    </location>
</feature>
<dbReference type="EMBL" id="FOTF01000007">
    <property type="protein sequence ID" value="SFL06148.1"/>
    <property type="molecule type" value="Genomic_DNA"/>
</dbReference>
<feature type="region of interest" description="Disordered" evidence="1">
    <location>
        <begin position="246"/>
        <end position="271"/>
    </location>
</feature>
<dbReference type="Pfam" id="PF10543">
    <property type="entry name" value="ORF6N"/>
    <property type="match status" value="1"/>
</dbReference>
<accession>A0A1I4EK68</accession>
<evidence type="ECO:0000313" key="4">
    <source>
        <dbReference type="Proteomes" id="UP000199550"/>
    </source>
</evidence>
<dbReference type="OrthoDB" id="9816206at2"/>
<protein>
    <submittedName>
        <fullName evidence="3">ORF6N domain-containing protein</fullName>
    </submittedName>
</protein>
<name>A0A1I4EK68_9RHOB</name>
<dbReference type="Proteomes" id="UP000199550">
    <property type="component" value="Unassembled WGS sequence"/>
</dbReference>
<sequence length="271" mass="29632">MSHDLVAGVRQAIFHLRGQPVILDADVAAIFDRTTGAVNQSRQRNAGRFLDDYAFQLTADEWANLKSQNVISSAHGGRRGRPWAYSEQGFIMLVTGFRGAAADRVARTVAETFVAYRRGELPAGRVFDGADAPELRQSLRTQLGQMLGAIAAMPLPGGSTVMTELDQATQSALGRVRAWLDQPGKENTKLDGEIAKLAADTQKAYAEIRRTDAETANLWADTVLKRLDAVRQLRAMVQQIERDDLSGMLDDSFGPARAPVSLPSRDTIHDD</sequence>
<reference evidence="3 4" key="1">
    <citation type="submission" date="2016-10" db="EMBL/GenBank/DDBJ databases">
        <authorList>
            <person name="de Groot N.N."/>
        </authorList>
    </citation>
    <scope>NUCLEOTIDE SEQUENCE [LARGE SCALE GENOMIC DNA]</scope>
    <source>
        <strain evidence="3 4">DSM 16199</strain>
    </source>
</reference>
<keyword evidence="4" id="KW-1185">Reference proteome</keyword>
<dbReference type="GeneID" id="97890331"/>
<evidence type="ECO:0000313" key="3">
    <source>
        <dbReference type="EMBL" id="SFL06148.1"/>
    </source>
</evidence>
<gene>
    <name evidence="3" type="ORF">SAMN04488004_10726</name>
</gene>
<proteinExistence type="predicted"/>
<dbReference type="InterPro" id="IPR018873">
    <property type="entry name" value="KilA-N_DNA-bd_domain"/>
</dbReference>
<organism evidence="3 4">
    <name type="scientific">Loktanella salsilacus</name>
    <dbReference type="NCBI Taxonomy" id="195913"/>
    <lineage>
        <taxon>Bacteria</taxon>
        <taxon>Pseudomonadati</taxon>
        <taxon>Pseudomonadota</taxon>
        <taxon>Alphaproteobacteria</taxon>
        <taxon>Rhodobacterales</taxon>
        <taxon>Roseobacteraceae</taxon>
        <taxon>Loktanella</taxon>
    </lineage>
</organism>
<evidence type="ECO:0000259" key="2">
    <source>
        <dbReference type="Pfam" id="PF10543"/>
    </source>
</evidence>
<dbReference type="AlphaFoldDB" id="A0A1I4EK68"/>
<dbReference type="RefSeq" id="WP_090187853.1">
    <property type="nucleotide sequence ID" value="NZ_CP072994.1"/>
</dbReference>
<evidence type="ECO:0000256" key="1">
    <source>
        <dbReference type="SAM" id="MobiDB-lite"/>
    </source>
</evidence>
<dbReference type="STRING" id="195913.SAMN04488004_10726"/>